<dbReference type="AlphaFoldDB" id="A0A2J8A4C3"/>
<gene>
    <name evidence="1" type="ORF">TSOC_006181</name>
</gene>
<dbReference type="EMBL" id="PGGS01000185">
    <property type="protein sequence ID" value="PNH07353.1"/>
    <property type="molecule type" value="Genomic_DNA"/>
</dbReference>
<comment type="caution">
    <text evidence="1">The sequence shown here is derived from an EMBL/GenBank/DDBJ whole genome shotgun (WGS) entry which is preliminary data.</text>
</comment>
<protein>
    <submittedName>
        <fullName evidence="1">Uncharacterized protein</fullName>
    </submittedName>
</protein>
<sequence length="258" mass="26263">MLRRARHHAHGLRLHDALTSSPLTIVYQCIGNVKAAQLEDSLKAEVSESADGLSAVPVSFRVKNSLAIATGRPDVAAFLQATNVLVGWELIPTKPPAGPVAPAAPATRSGARTVRHAERLDQLVVSAATAAAHQEAGQGPQRQPPQRTLAALIKASLRLADKYPVAPLAGFFHGQRVGLADLARWGELDDKAVYGELVAQLGGVPYGLVDALSVGDAGVSALLDAQAGQLLGVLSARGSGGPGGGAAGESLLGAVAGA</sequence>
<dbReference type="Proteomes" id="UP000236333">
    <property type="component" value="Unassembled WGS sequence"/>
</dbReference>
<organism evidence="1 2">
    <name type="scientific">Tetrabaena socialis</name>
    <dbReference type="NCBI Taxonomy" id="47790"/>
    <lineage>
        <taxon>Eukaryota</taxon>
        <taxon>Viridiplantae</taxon>
        <taxon>Chlorophyta</taxon>
        <taxon>core chlorophytes</taxon>
        <taxon>Chlorophyceae</taxon>
        <taxon>CS clade</taxon>
        <taxon>Chlamydomonadales</taxon>
        <taxon>Tetrabaenaceae</taxon>
        <taxon>Tetrabaena</taxon>
    </lineage>
</organism>
<evidence type="ECO:0000313" key="1">
    <source>
        <dbReference type="EMBL" id="PNH07353.1"/>
    </source>
</evidence>
<proteinExistence type="predicted"/>
<evidence type="ECO:0000313" key="2">
    <source>
        <dbReference type="Proteomes" id="UP000236333"/>
    </source>
</evidence>
<accession>A0A2J8A4C3</accession>
<keyword evidence="2" id="KW-1185">Reference proteome</keyword>
<dbReference type="OrthoDB" id="531882at2759"/>
<reference evidence="1 2" key="1">
    <citation type="journal article" date="2017" name="Mol. Biol. Evol.">
        <title>The 4-celled Tetrabaena socialis nuclear genome reveals the essential components for genetic control of cell number at the origin of multicellularity in the volvocine lineage.</title>
        <authorList>
            <person name="Featherston J."/>
            <person name="Arakaki Y."/>
            <person name="Hanschen E.R."/>
            <person name="Ferris P.J."/>
            <person name="Michod R.E."/>
            <person name="Olson B.J.S.C."/>
            <person name="Nozaki H."/>
            <person name="Durand P.M."/>
        </authorList>
    </citation>
    <scope>NUCLEOTIDE SEQUENCE [LARGE SCALE GENOMIC DNA]</scope>
    <source>
        <strain evidence="1 2">NIES-571</strain>
    </source>
</reference>
<name>A0A2J8A4C3_9CHLO</name>